<organism evidence="1 2">
    <name type="scientific">Lachancea dasiensis</name>
    <dbReference type="NCBI Taxonomy" id="1072105"/>
    <lineage>
        <taxon>Eukaryota</taxon>
        <taxon>Fungi</taxon>
        <taxon>Dikarya</taxon>
        <taxon>Ascomycota</taxon>
        <taxon>Saccharomycotina</taxon>
        <taxon>Saccharomycetes</taxon>
        <taxon>Saccharomycetales</taxon>
        <taxon>Saccharomycetaceae</taxon>
        <taxon>Lachancea</taxon>
    </lineage>
</organism>
<sequence>MLTFGSRRFISSFQRADGKLAEFYKYHATRVSLRPWIYRPRNANTLLAMDLKEPGSDTPLKSREPVKPLSRRALNTYIWSAQEASQLLDLLHKWTSLTTRKKDIWKYFTADHIQNILFASTFKLGKLSSFLKHLYLWKPLFAEAQNASIYDIEHFFNSVVTCQLHRNHIRNLTNVETAQNKLLTAWQQVSEKQNHSGLASHLVNAFAKQQGFTMKHDLPGLSSKEIELPAIDTANASNGKLSAFLSKHRFQYVMTRTIAEFGEALEPVGKFNENYQKAATKLGRADVYEEYKNNAKHLAVEPTVSATAAPHPAAEE</sequence>
<dbReference type="CDD" id="cd23704">
    <property type="entry name" value="mS44"/>
    <property type="match status" value="1"/>
</dbReference>
<dbReference type="AlphaFoldDB" id="A0A1G4IY76"/>
<dbReference type="EMBL" id="LT598459">
    <property type="protein sequence ID" value="SCU82129.1"/>
    <property type="molecule type" value="Genomic_DNA"/>
</dbReference>
<accession>A0A1G4IY76</accession>
<evidence type="ECO:0000313" key="1">
    <source>
        <dbReference type="EMBL" id="SCU82129.1"/>
    </source>
</evidence>
<keyword evidence="2" id="KW-1185">Reference proteome</keyword>
<name>A0A1G4IY76_9SACH</name>
<proteinExistence type="predicted"/>
<evidence type="ECO:0000313" key="2">
    <source>
        <dbReference type="Proteomes" id="UP000190274"/>
    </source>
</evidence>
<reference evidence="2" key="1">
    <citation type="submission" date="2016-03" db="EMBL/GenBank/DDBJ databases">
        <authorList>
            <person name="Devillers H."/>
        </authorList>
    </citation>
    <scope>NUCLEOTIDE SEQUENCE [LARGE SCALE GENOMIC DNA]</scope>
</reference>
<dbReference type="OrthoDB" id="4061106at2759"/>
<dbReference type="GO" id="GO:0005763">
    <property type="term" value="C:mitochondrial small ribosomal subunit"/>
    <property type="evidence" value="ECO:0007669"/>
    <property type="project" value="EnsemblFungi"/>
</dbReference>
<dbReference type="InterPro" id="IPR059185">
    <property type="entry name" value="MRP13_sacc"/>
</dbReference>
<dbReference type="Proteomes" id="UP000190274">
    <property type="component" value="Chromosome C"/>
</dbReference>
<protein>
    <submittedName>
        <fullName evidence="1">LADA_0C03180g1_1</fullName>
    </submittedName>
</protein>
<dbReference type="GO" id="GO:0003735">
    <property type="term" value="F:structural constituent of ribosome"/>
    <property type="evidence" value="ECO:0007669"/>
    <property type="project" value="EnsemblFungi"/>
</dbReference>
<gene>
    <name evidence="1" type="ORF">LADA_0C03180G</name>
</gene>
<dbReference type="STRING" id="1266660.A0A1G4IY76"/>